<organism evidence="2 3">
    <name type="scientific">Saccharopolyspora oryzae</name>
    <dbReference type="NCBI Taxonomy" id="2997343"/>
    <lineage>
        <taxon>Bacteria</taxon>
        <taxon>Bacillati</taxon>
        <taxon>Actinomycetota</taxon>
        <taxon>Actinomycetes</taxon>
        <taxon>Pseudonocardiales</taxon>
        <taxon>Pseudonocardiaceae</taxon>
        <taxon>Saccharopolyspora</taxon>
    </lineage>
</organism>
<evidence type="ECO:0000313" key="2">
    <source>
        <dbReference type="EMBL" id="MDA3625757.1"/>
    </source>
</evidence>
<protein>
    <submittedName>
        <fullName evidence="2">Uncharacterized protein</fullName>
    </submittedName>
</protein>
<feature type="compositionally biased region" description="Polar residues" evidence="1">
    <location>
        <begin position="64"/>
        <end position="74"/>
    </location>
</feature>
<feature type="region of interest" description="Disordered" evidence="1">
    <location>
        <begin position="49"/>
        <end position="76"/>
    </location>
</feature>
<accession>A0ABT4UXD3</accession>
<proteinExistence type="predicted"/>
<dbReference type="EMBL" id="JAQGLA010000011">
    <property type="protein sequence ID" value="MDA3625757.1"/>
    <property type="molecule type" value="Genomic_DNA"/>
</dbReference>
<dbReference type="Proteomes" id="UP001210380">
    <property type="component" value="Unassembled WGS sequence"/>
</dbReference>
<reference evidence="2 3" key="1">
    <citation type="submission" date="2022-11" db="EMBL/GenBank/DDBJ databases">
        <title>Draft genome sequence of Saccharopolyspora sp. WRP15-2 isolated from rhizosphere soils of wild rice in Thailand.</title>
        <authorList>
            <person name="Duangmal K."/>
            <person name="Kammanee S."/>
            <person name="Muangham S."/>
        </authorList>
    </citation>
    <scope>NUCLEOTIDE SEQUENCE [LARGE SCALE GENOMIC DNA]</scope>
    <source>
        <strain evidence="2 3">WRP15-2</strain>
    </source>
</reference>
<evidence type="ECO:0000256" key="1">
    <source>
        <dbReference type="SAM" id="MobiDB-lite"/>
    </source>
</evidence>
<evidence type="ECO:0000313" key="3">
    <source>
        <dbReference type="Proteomes" id="UP001210380"/>
    </source>
</evidence>
<gene>
    <name evidence="2" type="ORF">OU415_09935</name>
</gene>
<keyword evidence="3" id="KW-1185">Reference proteome</keyword>
<comment type="caution">
    <text evidence="2">The sequence shown here is derived from an EMBL/GenBank/DDBJ whole genome shotgun (WGS) entry which is preliminary data.</text>
</comment>
<dbReference type="RefSeq" id="WP_270948334.1">
    <property type="nucleotide sequence ID" value="NZ_JAQGLA010000011.1"/>
</dbReference>
<sequence length="111" mass="11155">MLAYGEKRADQLHEAEEGVSVSFYPADSSGDSVAPVSSADLISVGDDGTAYGWAEGDDDDSPKTPVSVTAQGSTALPPETRIPAAVLGDTGVFASDPGQDAAGLVVISKNG</sequence>
<name>A0ABT4UXD3_9PSEU</name>